<reference evidence="1" key="1">
    <citation type="submission" date="2020-11" db="EMBL/GenBank/DDBJ databases">
        <authorList>
            <person name="Tran Van P."/>
        </authorList>
    </citation>
    <scope>NUCLEOTIDE SEQUENCE</scope>
</reference>
<dbReference type="Gene3D" id="3.90.380.10">
    <property type="entry name" value="Naphthalene 1,2-dioxygenase Alpha Subunit, Chain A, domain 1"/>
    <property type="match status" value="2"/>
</dbReference>
<organism evidence="1">
    <name type="scientific">Medioppia subpectinata</name>
    <dbReference type="NCBI Taxonomy" id="1979941"/>
    <lineage>
        <taxon>Eukaryota</taxon>
        <taxon>Metazoa</taxon>
        <taxon>Ecdysozoa</taxon>
        <taxon>Arthropoda</taxon>
        <taxon>Chelicerata</taxon>
        <taxon>Arachnida</taxon>
        <taxon>Acari</taxon>
        <taxon>Acariformes</taxon>
        <taxon>Sarcoptiformes</taxon>
        <taxon>Oribatida</taxon>
        <taxon>Brachypylina</taxon>
        <taxon>Oppioidea</taxon>
        <taxon>Oppiidae</taxon>
        <taxon>Medioppia</taxon>
    </lineage>
</organism>
<evidence type="ECO:0000313" key="1">
    <source>
        <dbReference type="EMBL" id="CAD7639491.1"/>
    </source>
</evidence>
<sequence length="205" mass="23223">MAGGLPDGTDSANAYLISTTLNVELKAVKPVVKKWSTIERNEVIYVWYHSEDSEPDHYPEDVDAKYGHKLSLKGSRIRIMDSTYDVAAENGVDLEHFNYRHTSIIPHITSVKVSFDTTYGADNEMAGRLTICLLGVELVTVATKLCIVSPVLVALLIGDGNAMLAPVDSDMMIWVNFQKPKRPIYTRNDELIVWYRRYCQRFYTK</sequence>
<protein>
    <submittedName>
        <fullName evidence="1">Uncharacterized protein</fullName>
    </submittedName>
</protein>
<proteinExistence type="predicted"/>
<dbReference type="EMBL" id="OC876717">
    <property type="protein sequence ID" value="CAD7639491.1"/>
    <property type="molecule type" value="Genomic_DNA"/>
</dbReference>
<accession>A0A7R9LD53</accession>
<dbReference type="Gene3D" id="2.20.25.680">
    <property type="match status" value="1"/>
</dbReference>
<evidence type="ECO:0000313" key="2">
    <source>
        <dbReference type="Proteomes" id="UP000759131"/>
    </source>
</evidence>
<name>A0A7R9LD53_9ACAR</name>
<dbReference type="Proteomes" id="UP000759131">
    <property type="component" value="Unassembled WGS sequence"/>
</dbReference>
<dbReference type="EMBL" id="CAJPIZ010022142">
    <property type="protein sequence ID" value="CAG2117864.1"/>
    <property type="molecule type" value="Genomic_DNA"/>
</dbReference>
<keyword evidence="2" id="KW-1185">Reference proteome</keyword>
<dbReference type="AlphaFoldDB" id="A0A7R9LD53"/>
<gene>
    <name evidence="1" type="ORF">OSB1V03_LOCUS17817</name>
</gene>